<sequence length="76" mass="8564">MRGQKKIILDMLEAANGQTVPYERIIVAIDPNGECSTPLPVLVSQIRRYLKTEGRDVKITCDYNGGYRMVKNEHVG</sequence>
<name>A0A6J5NYN8_9CAUD</name>
<dbReference type="Gene3D" id="1.10.10.10">
    <property type="entry name" value="Winged helix-like DNA-binding domain superfamily/Winged helix DNA-binding domain"/>
    <property type="match status" value="1"/>
</dbReference>
<accession>A0A6J5NYN8</accession>
<organism evidence="1">
    <name type="scientific">uncultured Caudovirales phage</name>
    <dbReference type="NCBI Taxonomy" id="2100421"/>
    <lineage>
        <taxon>Viruses</taxon>
        <taxon>Duplodnaviria</taxon>
        <taxon>Heunggongvirae</taxon>
        <taxon>Uroviricota</taxon>
        <taxon>Caudoviricetes</taxon>
        <taxon>Peduoviridae</taxon>
        <taxon>Maltschvirus</taxon>
        <taxon>Maltschvirus maltsch</taxon>
    </lineage>
</organism>
<dbReference type="SUPFAM" id="SSF46894">
    <property type="entry name" value="C-terminal effector domain of the bipartite response regulators"/>
    <property type="match status" value="1"/>
</dbReference>
<dbReference type="InterPro" id="IPR036388">
    <property type="entry name" value="WH-like_DNA-bd_sf"/>
</dbReference>
<dbReference type="EMBL" id="LR796765">
    <property type="protein sequence ID" value="CAB4164177.1"/>
    <property type="molecule type" value="Genomic_DNA"/>
</dbReference>
<gene>
    <name evidence="1" type="ORF">UFOVP826_6</name>
</gene>
<dbReference type="InterPro" id="IPR016032">
    <property type="entry name" value="Sig_transdc_resp-reg_C-effctor"/>
</dbReference>
<dbReference type="GO" id="GO:0006355">
    <property type="term" value="P:regulation of DNA-templated transcription"/>
    <property type="evidence" value="ECO:0007669"/>
    <property type="project" value="InterPro"/>
</dbReference>
<dbReference type="GO" id="GO:0003677">
    <property type="term" value="F:DNA binding"/>
    <property type="evidence" value="ECO:0007669"/>
    <property type="project" value="InterPro"/>
</dbReference>
<reference evidence="1" key="1">
    <citation type="submission" date="2020-04" db="EMBL/GenBank/DDBJ databases">
        <authorList>
            <person name="Chiriac C."/>
            <person name="Salcher M."/>
            <person name="Ghai R."/>
            <person name="Kavagutti S V."/>
        </authorList>
    </citation>
    <scope>NUCLEOTIDE SEQUENCE</scope>
</reference>
<proteinExistence type="predicted"/>
<evidence type="ECO:0000313" key="1">
    <source>
        <dbReference type="EMBL" id="CAB4164177.1"/>
    </source>
</evidence>
<protein>
    <submittedName>
        <fullName evidence="1">Uncharacterized protein</fullName>
    </submittedName>
</protein>